<dbReference type="InterPro" id="IPR016039">
    <property type="entry name" value="Thiolase-like"/>
</dbReference>
<evidence type="ECO:0000256" key="9">
    <source>
        <dbReference type="PROSITE-ProRule" id="PRU01363"/>
    </source>
</evidence>
<dbReference type="InterPro" id="IPR055123">
    <property type="entry name" value="SpnB-like_Rossmann"/>
</dbReference>
<dbReference type="SMART" id="SM01294">
    <property type="entry name" value="PKS_PP_betabranch"/>
    <property type="match status" value="1"/>
</dbReference>
<dbReference type="FunFam" id="3.40.366.10:FF:000002">
    <property type="entry name" value="Probable polyketide synthase 2"/>
    <property type="match status" value="1"/>
</dbReference>
<evidence type="ECO:0000259" key="10">
    <source>
        <dbReference type="PROSITE" id="PS50075"/>
    </source>
</evidence>
<gene>
    <name evidence="13" type="ORF">F5983_35720</name>
</gene>
<dbReference type="Pfam" id="PF16197">
    <property type="entry name" value="KAsynt_C_assoc"/>
    <property type="match status" value="1"/>
</dbReference>
<evidence type="ECO:0000259" key="12">
    <source>
        <dbReference type="PROSITE" id="PS52019"/>
    </source>
</evidence>
<dbReference type="InterPro" id="IPR020806">
    <property type="entry name" value="PKS_PP-bd"/>
</dbReference>
<keyword evidence="8" id="KW-0012">Acyltransferase</keyword>
<dbReference type="Pfam" id="PF22953">
    <property type="entry name" value="SpnB_Rossmann"/>
    <property type="match status" value="1"/>
</dbReference>
<dbReference type="SMART" id="SM00826">
    <property type="entry name" value="PKS_DH"/>
    <property type="match status" value="1"/>
</dbReference>
<feature type="domain" description="Ketosynthase family 3 (KS3)" evidence="11">
    <location>
        <begin position="45"/>
        <end position="469"/>
    </location>
</feature>
<dbReference type="InterPro" id="IPR020841">
    <property type="entry name" value="PKS_Beta-ketoAc_synthase_dom"/>
</dbReference>
<dbReference type="InterPro" id="IPR032821">
    <property type="entry name" value="PKS_assoc"/>
</dbReference>
<dbReference type="InterPro" id="IPR014030">
    <property type="entry name" value="Ketoacyl_synth_N"/>
</dbReference>
<dbReference type="SMART" id="SM00827">
    <property type="entry name" value="PKS_AT"/>
    <property type="match status" value="1"/>
</dbReference>
<feature type="domain" description="Carrier" evidence="10">
    <location>
        <begin position="1674"/>
        <end position="1749"/>
    </location>
</feature>
<dbReference type="InterPro" id="IPR010080">
    <property type="entry name" value="Thioester_reductase-like_dom"/>
</dbReference>
<dbReference type="Gene3D" id="3.10.129.110">
    <property type="entry name" value="Polyketide synthase dehydratase"/>
    <property type="match status" value="1"/>
</dbReference>
<accession>A0A5N5EBM1</accession>
<keyword evidence="5" id="KW-0808">Transferase</keyword>
<dbReference type="PROSITE" id="PS00606">
    <property type="entry name" value="KS3_1"/>
    <property type="match status" value="1"/>
</dbReference>
<dbReference type="InterPro" id="IPR049552">
    <property type="entry name" value="PKS_DH_N"/>
</dbReference>
<dbReference type="InterPro" id="IPR050091">
    <property type="entry name" value="PKS_NRPS_Biosynth_Enz"/>
</dbReference>
<keyword evidence="14" id="KW-1185">Reference proteome</keyword>
<dbReference type="Gene3D" id="3.40.47.10">
    <property type="match status" value="1"/>
</dbReference>
<dbReference type="InterPro" id="IPR016035">
    <property type="entry name" value="Acyl_Trfase/lysoPLipase"/>
</dbReference>
<evidence type="ECO:0000256" key="2">
    <source>
        <dbReference type="ARBA" id="ARBA00004792"/>
    </source>
</evidence>
<dbReference type="RefSeq" id="WP_151513935.1">
    <property type="nucleotide sequence ID" value="NZ_VYUA01000071.1"/>
</dbReference>
<dbReference type="NCBIfam" id="TIGR01746">
    <property type="entry name" value="Thioester-redct"/>
    <property type="match status" value="1"/>
</dbReference>
<dbReference type="SUPFAM" id="SSF47336">
    <property type="entry name" value="ACP-like"/>
    <property type="match status" value="1"/>
</dbReference>
<dbReference type="InterPro" id="IPR036291">
    <property type="entry name" value="NAD(P)-bd_dom_sf"/>
</dbReference>
<dbReference type="InterPro" id="IPR049551">
    <property type="entry name" value="PKS_DH_C"/>
</dbReference>
<evidence type="ECO:0000256" key="3">
    <source>
        <dbReference type="ARBA" id="ARBA00022450"/>
    </source>
</evidence>
<dbReference type="SUPFAM" id="SSF51735">
    <property type="entry name" value="NAD(P)-binding Rossmann-fold domains"/>
    <property type="match status" value="3"/>
</dbReference>
<comment type="caution">
    <text evidence="9">Lacks conserved residue(s) required for the propagation of feature annotation.</text>
</comment>
<dbReference type="SUPFAM" id="SSF53901">
    <property type="entry name" value="Thiolase-like"/>
    <property type="match status" value="1"/>
</dbReference>
<dbReference type="CDD" id="cd05235">
    <property type="entry name" value="SDR_e1"/>
    <property type="match status" value="1"/>
</dbReference>
<dbReference type="InterPro" id="IPR057326">
    <property type="entry name" value="KR_dom"/>
</dbReference>
<dbReference type="CDD" id="cd00833">
    <property type="entry name" value="PKS"/>
    <property type="match status" value="1"/>
</dbReference>
<name>A0A5N5EBM1_9ACTN</name>
<evidence type="ECO:0000256" key="1">
    <source>
        <dbReference type="ARBA" id="ARBA00001957"/>
    </source>
</evidence>
<dbReference type="InterPro" id="IPR049900">
    <property type="entry name" value="PKS_mFAS_DH"/>
</dbReference>
<dbReference type="InterPro" id="IPR014031">
    <property type="entry name" value="Ketoacyl_synth_C"/>
</dbReference>
<dbReference type="FunFam" id="3.40.47.10:FF:000019">
    <property type="entry name" value="Polyketide synthase type I"/>
    <property type="match status" value="1"/>
</dbReference>
<dbReference type="InterPro" id="IPR001227">
    <property type="entry name" value="Ac_transferase_dom_sf"/>
</dbReference>
<keyword evidence="7" id="KW-0511">Multifunctional enzyme</keyword>
<dbReference type="PROSITE" id="PS52004">
    <property type="entry name" value="KS3_2"/>
    <property type="match status" value="1"/>
</dbReference>
<evidence type="ECO:0000256" key="5">
    <source>
        <dbReference type="ARBA" id="ARBA00022679"/>
    </source>
</evidence>
<keyword evidence="3" id="KW-0596">Phosphopantetheine</keyword>
<evidence type="ECO:0000256" key="4">
    <source>
        <dbReference type="ARBA" id="ARBA00022553"/>
    </source>
</evidence>
<dbReference type="FunFam" id="1.10.1200.10:FF:000007">
    <property type="entry name" value="Probable polyketide synthase pks17"/>
    <property type="match status" value="1"/>
</dbReference>
<dbReference type="InterPro" id="IPR013120">
    <property type="entry name" value="FAR_NAD-bd"/>
</dbReference>
<dbReference type="Pfam" id="PF21089">
    <property type="entry name" value="PKS_DH_N"/>
    <property type="match status" value="1"/>
</dbReference>
<dbReference type="Pfam" id="PF14765">
    <property type="entry name" value="PS-DH"/>
    <property type="match status" value="1"/>
</dbReference>
<protein>
    <submittedName>
        <fullName evidence="13">SDR family NAD(P)-dependent oxidoreductase</fullName>
    </submittedName>
</protein>
<dbReference type="InterPro" id="IPR013968">
    <property type="entry name" value="PKS_KR"/>
</dbReference>
<feature type="region of interest" description="N-terminal hotdog fold" evidence="9">
    <location>
        <begin position="946"/>
        <end position="1069"/>
    </location>
</feature>
<dbReference type="EMBL" id="VYUA01000071">
    <property type="protein sequence ID" value="KAB2587835.1"/>
    <property type="molecule type" value="Genomic_DNA"/>
</dbReference>
<evidence type="ECO:0000256" key="7">
    <source>
        <dbReference type="ARBA" id="ARBA00023268"/>
    </source>
</evidence>
<keyword evidence="4" id="KW-0597">Phosphoprotein</keyword>
<evidence type="ECO:0000313" key="13">
    <source>
        <dbReference type="EMBL" id="KAB2587835.1"/>
    </source>
</evidence>
<evidence type="ECO:0000259" key="11">
    <source>
        <dbReference type="PROSITE" id="PS52004"/>
    </source>
</evidence>
<dbReference type="GO" id="GO:0004312">
    <property type="term" value="F:fatty acid synthase activity"/>
    <property type="evidence" value="ECO:0007669"/>
    <property type="project" value="TreeGrafter"/>
</dbReference>
<dbReference type="GO" id="GO:0006633">
    <property type="term" value="P:fatty acid biosynthetic process"/>
    <property type="evidence" value="ECO:0007669"/>
    <property type="project" value="InterPro"/>
</dbReference>
<feature type="domain" description="PKS/mFAS DH" evidence="12">
    <location>
        <begin position="946"/>
        <end position="1206"/>
    </location>
</feature>
<dbReference type="PROSITE" id="PS00012">
    <property type="entry name" value="PHOSPHOPANTETHEINE"/>
    <property type="match status" value="1"/>
</dbReference>
<evidence type="ECO:0000256" key="8">
    <source>
        <dbReference type="ARBA" id="ARBA00023315"/>
    </source>
</evidence>
<dbReference type="InterPro" id="IPR036736">
    <property type="entry name" value="ACP-like_sf"/>
</dbReference>
<dbReference type="InterPro" id="IPR020807">
    <property type="entry name" value="PKS_DH"/>
</dbReference>
<evidence type="ECO:0000256" key="6">
    <source>
        <dbReference type="ARBA" id="ARBA00023194"/>
    </source>
</evidence>
<dbReference type="Gene3D" id="1.10.1200.10">
    <property type="entry name" value="ACP-like"/>
    <property type="match status" value="1"/>
</dbReference>
<dbReference type="Gene3D" id="3.40.50.720">
    <property type="entry name" value="NAD(P)-binding Rossmann-like Domain"/>
    <property type="match status" value="2"/>
</dbReference>
<dbReference type="GO" id="GO:0004315">
    <property type="term" value="F:3-oxoacyl-[acyl-carrier-protein] synthase activity"/>
    <property type="evidence" value="ECO:0007669"/>
    <property type="project" value="InterPro"/>
</dbReference>
<dbReference type="Gene3D" id="3.30.70.3290">
    <property type="match status" value="1"/>
</dbReference>
<dbReference type="InterPro" id="IPR042104">
    <property type="entry name" value="PKS_dehydratase_sf"/>
</dbReference>
<dbReference type="PANTHER" id="PTHR43775">
    <property type="entry name" value="FATTY ACID SYNTHASE"/>
    <property type="match status" value="1"/>
</dbReference>
<dbReference type="Pfam" id="PF00109">
    <property type="entry name" value="ketoacyl-synt"/>
    <property type="match status" value="1"/>
</dbReference>
<dbReference type="InterPro" id="IPR016036">
    <property type="entry name" value="Malonyl_transacylase_ACP-bd"/>
</dbReference>
<organism evidence="13 14">
    <name type="scientific">Streptomyces arboris</name>
    <dbReference type="NCBI Taxonomy" id="2600619"/>
    <lineage>
        <taxon>Bacteria</taxon>
        <taxon>Bacillati</taxon>
        <taxon>Actinomycetota</taxon>
        <taxon>Actinomycetes</taxon>
        <taxon>Kitasatosporales</taxon>
        <taxon>Streptomycetaceae</taxon>
        <taxon>Streptomyces</taxon>
    </lineage>
</organism>
<dbReference type="Pfam" id="PF00698">
    <property type="entry name" value="Acyl_transf_1"/>
    <property type="match status" value="1"/>
</dbReference>
<dbReference type="InterPro" id="IPR014043">
    <property type="entry name" value="Acyl_transferase_dom"/>
</dbReference>
<dbReference type="PROSITE" id="PS52019">
    <property type="entry name" value="PKS_MFAS_DH"/>
    <property type="match status" value="1"/>
</dbReference>
<dbReference type="Pfam" id="PF07993">
    <property type="entry name" value="NAD_binding_4"/>
    <property type="match status" value="1"/>
</dbReference>
<reference evidence="13 14" key="1">
    <citation type="submission" date="2019-09" db="EMBL/GenBank/DDBJ databases">
        <authorList>
            <person name="Liu P."/>
        </authorList>
    </citation>
    <scope>NUCLEOTIDE SEQUENCE [LARGE SCALE GENOMIC DNA]</scope>
    <source>
        <strain evidence="13 14">TRM68085</strain>
    </source>
</reference>
<comment type="caution">
    <text evidence="13">The sequence shown here is derived from an EMBL/GenBank/DDBJ whole genome shotgun (WGS) entry which is preliminary data.</text>
</comment>
<dbReference type="SUPFAM" id="SSF55048">
    <property type="entry name" value="Probable ACP-binding domain of malonyl-CoA ACP transacylase"/>
    <property type="match status" value="1"/>
</dbReference>
<dbReference type="InterPro" id="IPR006162">
    <property type="entry name" value="Ppantetheine_attach_site"/>
</dbReference>
<dbReference type="InterPro" id="IPR015083">
    <property type="entry name" value="NorB/c/GfsB-D-like_docking"/>
</dbReference>
<dbReference type="Proteomes" id="UP000326907">
    <property type="component" value="Unassembled WGS sequence"/>
</dbReference>
<comment type="cofactor">
    <cofactor evidence="1">
        <name>pantetheine 4'-phosphate</name>
        <dbReference type="ChEBI" id="CHEBI:47942"/>
    </cofactor>
</comment>
<dbReference type="SMART" id="SM00822">
    <property type="entry name" value="PKS_KR"/>
    <property type="match status" value="1"/>
</dbReference>
<dbReference type="InterPro" id="IPR009081">
    <property type="entry name" value="PP-bd_ACP"/>
</dbReference>
<dbReference type="Pfam" id="PF00550">
    <property type="entry name" value="PP-binding"/>
    <property type="match status" value="1"/>
</dbReference>
<dbReference type="SUPFAM" id="SSF52151">
    <property type="entry name" value="FabD/lysophospholipase-like"/>
    <property type="match status" value="1"/>
</dbReference>
<dbReference type="PROSITE" id="PS50075">
    <property type="entry name" value="CARRIER"/>
    <property type="match status" value="1"/>
</dbReference>
<evidence type="ECO:0000313" key="14">
    <source>
        <dbReference type="Proteomes" id="UP000326907"/>
    </source>
</evidence>
<dbReference type="GO" id="GO:0033068">
    <property type="term" value="P:macrolide biosynthetic process"/>
    <property type="evidence" value="ECO:0007669"/>
    <property type="project" value="UniProtKB-ARBA"/>
</dbReference>
<dbReference type="CDD" id="cd08956">
    <property type="entry name" value="KR_3_FAS_SDR_x"/>
    <property type="match status" value="1"/>
</dbReference>
<proteinExistence type="predicted"/>
<sequence>MANKADHPAKPQQPDEAKLVDYLKRLTVDLRKAKQRISELKSARTEPIAVVGMACRFPGGVQSPDDLWQLVKDGVDGITPWPTDRGWDIDGLYHPEPGTPGMSYTREGGFLHDAADFDAAFFGISPREALGMDPQQRLLLETAWEALESAGIDPTTLTGSRTGVFAGIVEQSYLDREGPEELEGYLMTSKLSSVASGRIAYSFGFEGPAVSLDTACSSSLVALHMAVQSLRSGESTLALAGGVTVSGSPSGFVDFSRQRGLSADGRCKSFAAAADGTGWSEGVGLVVVERLSDAVRNGHQVLAVIRGTAVNQDGASNGLTAPNGPSQERVIRQALAGAGLSTADVDAVEAHGTGTRLGDPIEAQALLATYGQDRPAERPLYLGSLKSNIGHSVAAAGVGGVIKMIQAIRHGELPRTLHVDEPTGHVDWDAGAVELLTEARPWPETGRPRRAGVSAFGVSGTNAHVIVEQAPPPAAPQEPTGAAPEAKTLALVPWLLSGKSPEALRAQAQRLLTHLQHAAASTDGMPRAQDVAYSLATGRAAFEHRAVITGGDSGELLEGVKALAAGETHPSLRTGSPAQGTTAFLFTGQGAQRAGMGRELYAAFPVYAAAFDEIAEAFAPYLDRPLADVMADAAELDETRYTQPALFAVEVALFRQFEAWGIRPDHVAGHSVGELAAAHVAGVFGLADACRLVAARGQWMQAAPPGGAMVAVQASGSEILRSLSGLGDAVSVAGLNAPMSTVISGDEEAVTEVAARWRERGRKTRRLTVSHAFHSAHMDGVLDDFRTVAKEVTYRAPQIDLVSTVTGKLATTEELTSPDYWVEQIRRTVRFTDAVATLDAERATTFLELGPDAVLTALVAQGRAEPDAVGTVPALRRDRDETRSLVDALGALHLRGVAIDWQACFGATGARRVALPGYAFQRRRFWLAPTGTALDASGLGLQDGPHPLLAAQAQLASSDSALFTGRASLRSHPWLARHTVHGVPVLPVEAIADLVVRAGDDLGTSVLDRLTLQTPAALPDDGSLQIQLALDAPAVDGSRLFTLYGRPAGADVPWTVHASGRLTTCPSSPAVRPAEWQTTDATAVPLGAEHTKDGITGAWRNGDEVVADIELDAALHGEADGFGVHPLLLRAALRVVRIADDLPGEAWVPVAWQEFTLYATGATALRVHARTTGDSTVSLRLDDRSGRPVAEVRAVTGRAVTRHEAEAARSRDADALFHVDWRPAHLPGIDPGTRADALPVWRSGPAGEVPSSLHTRLHATLERVRAHLAEPDGDTAPLVVATRGAVAAGGDRTVDPAATAEWGLVRSAQSEAPGRIVLVDTDPDAPADRVAAELDAVLPALLASGEAQAAMREGEVLLPRLRRTGPAAPDARPAGAWTPGGTVLITGGTGSLGSLFARHLVREHGVGHLLLLSRRGPQAPGAEALREELTALGATVTIAACDAADRDELAAVLDHIPAAHPLTGVVHTAGVIDDGLLPDLTPERLSAVLRPKADAAWNLHELTRDLDLTAFVLFSSIAGVIGGAGQANYAAANAFLDGLAAHRAAHGLPAVSAAWGLWDQVPAADGGGGTPPVTSGITGALGAGDIARIARAGFLPIGYEQGPALLDLALARPHPAPVITPLDIAAMRERPAQAPPLAAALVRRPARRTANNSVHTAGALAQRLEGVDTAEQLRLVLDVVIDASAAVLGHGRASSIGPDQPFAQLGFDSLTSVELRNRLAADLGLPLPATVVFDHPTPRAMAEYLRPALAGEAAADAQAAEDARTYQAEIRLDDDIRSAEHVVRQVEDPAEILLTGATGFLGAFLLRDVMRQTRGTVHCLVRAADAAEGMRRLRENLEWYRVWDDIDPDRLRALPGDLAQPGLGLGEDVFDALARSVDVVYHAGATVHWLHPFSSLKEANVGGTREILRLAARHRTVPVHYLSTTGVFAGDRAQGRPLAVDDPTGPAEVLPSGYLRSKWVAEQVIGIARDRGLPVSVYRVDVISGDQVNGACQTRDFVWLSLRGLLQAGAVPAGLTAEVPLTPVDYVSAAVVALSQRPGTADGTFHLYNQSHLSFADFIAELRSEGHRLDDVDWDTWSSLIRSDPDNVMLPLVEAFEMMAHDNAVFYPPVDTSVAERALADTGVACPPMTVDLFRRYVDFFVEADFFPAADRLLQDGRSEQRSS</sequence>
<dbReference type="SMART" id="SM00825">
    <property type="entry name" value="PKS_KS"/>
    <property type="match status" value="1"/>
</dbReference>
<dbReference type="Gene3D" id="3.40.366.10">
    <property type="entry name" value="Malonyl-Coenzyme A Acyl Carrier Protein, domain 2"/>
    <property type="match status" value="1"/>
</dbReference>
<dbReference type="Pfam" id="PF08659">
    <property type="entry name" value="KR"/>
    <property type="match status" value="1"/>
</dbReference>
<dbReference type="GO" id="GO:0031177">
    <property type="term" value="F:phosphopantetheine binding"/>
    <property type="evidence" value="ECO:0007669"/>
    <property type="project" value="InterPro"/>
</dbReference>
<dbReference type="PANTHER" id="PTHR43775:SF51">
    <property type="entry name" value="INACTIVE PHENOLPHTHIOCEROL SYNTHESIS POLYKETIDE SYNTHASE TYPE I PKS1-RELATED"/>
    <property type="match status" value="1"/>
</dbReference>
<comment type="pathway">
    <text evidence="2">Antibiotic biosynthesis.</text>
</comment>
<dbReference type="InterPro" id="IPR018201">
    <property type="entry name" value="Ketoacyl_synth_AS"/>
</dbReference>
<dbReference type="SMART" id="SM00823">
    <property type="entry name" value="PKS_PP"/>
    <property type="match status" value="1"/>
</dbReference>
<dbReference type="Pfam" id="PF08990">
    <property type="entry name" value="Docking"/>
    <property type="match status" value="1"/>
</dbReference>
<dbReference type="Pfam" id="PF02801">
    <property type="entry name" value="Ketoacyl-synt_C"/>
    <property type="match status" value="1"/>
</dbReference>
<keyword evidence="6" id="KW-0045">Antibiotic biosynthesis</keyword>
<feature type="region of interest" description="C-terminal hotdog fold" evidence="9">
    <location>
        <begin position="1079"/>
        <end position="1206"/>
    </location>
</feature>